<dbReference type="Proteomes" id="UP000033754">
    <property type="component" value="Unassembled WGS sequence"/>
</dbReference>
<dbReference type="Pfam" id="PF01676">
    <property type="entry name" value="Metalloenzyme"/>
    <property type="match status" value="1"/>
</dbReference>
<dbReference type="PATRIC" id="fig|1359161.3.peg.1517"/>
<gene>
    <name evidence="2" type="ORF">EPHNCH_1328</name>
</gene>
<evidence type="ECO:0000313" key="3">
    <source>
        <dbReference type="Proteomes" id="UP000033754"/>
    </source>
</evidence>
<accession>A0A0F3N421</accession>
<evidence type="ECO:0000259" key="1">
    <source>
        <dbReference type="Pfam" id="PF01676"/>
    </source>
</evidence>
<proteinExistence type="predicted"/>
<feature type="domain" description="Metalloenzyme" evidence="1">
    <location>
        <begin position="2"/>
        <end position="35"/>
    </location>
</feature>
<sequence>MPSPDVSTYDLKPEMSAVELTDPLVERINSQQYDLRWLIMLTQLWLC</sequence>
<dbReference type="GO" id="GO:0003824">
    <property type="term" value="F:catalytic activity"/>
    <property type="evidence" value="ECO:0007669"/>
    <property type="project" value="InterPro"/>
</dbReference>
<protein>
    <submittedName>
        <fullName evidence="2">Metalloenzyme superfamily protein</fullName>
    </submittedName>
</protein>
<dbReference type="InterPro" id="IPR006124">
    <property type="entry name" value="Metalloenzyme"/>
</dbReference>
<reference evidence="2 3" key="1">
    <citation type="submission" date="2015-01" db="EMBL/GenBank/DDBJ databases">
        <title>Genome Sequencing of Rickettsiales.</title>
        <authorList>
            <person name="Daugherty S.C."/>
            <person name="Su Q."/>
            <person name="Abolude K."/>
            <person name="Beier-Sexton M."/>
            <person name="Carlyon J.A."/>
            <person name="Carter R."/>
            <person name="Day N.P."/>
            <person name="Dumler S.J."/>
            <person name="Dyachenko V."/>
            <person name="Godinez A."/>
            <person name="Kurtti T.J."/>
            <person name="Lichay M."/>
            <person name="Mullins K.E."/>
            <person name="Ott S."/>
            <person name="Pappas-Brown V."/>
            <person name="Paris D.H."/>
            <person name="Patel P."/>
            <person name="Richards A.L."/>
            <person name="Sadzewicz L."/>
            <person name="Sears K."/>
            <person name="Seidman D."/>
            <person name="Sengamalay N."/>
            <person name="Stenos J."/>
            <person name="Tallon L.J."/>
            <person name="Vincent G."/>
            <person name="Fraser C.M."/>
            <person name="Munderloh U."/>
            <person name="Dunning-Hotopp J.C."/>
        </authorList>
    </citation>
    <scope>NUCLEOTIDE SEQUENCE [LARGE SCALE GENOMIC DNA]</scope>
    <source>
        <strain evidence="2 3">NCH-1</strain>
    </source>
</reference>
<name>A0A0F3N421_ANAPH</name>
<evidence type="ECO:0000313" key="2">
    <source>
        <dbReference type="EMBL" id="KJV62838.1"/>
    </source>
</evidence>
<dbReference type="AlphaFoldDB" id="A0A0F3N421"/>
<organism evidence="2 3">
    <name type="scientific">Anaplasma phagocytophilum str. NCH-1</name>
    <dbReference type="NCBI Taxonomy" id="1359161"/>
    <lineage>
        <taxon>Bacteria</taxon>
        <taxon>Pseudomonadati</taxon>
        <taxon>Pseudomonadota</taxon>
        <taxon>Alphaproteobacteria</taxon>
        <taxon>Rickettsiales</taxon>
        <taxon>Anaplasmataceae</taxon>
        <taxon>Anaplasma</taxon>
        <taxon>phagocytophilum group</taxon>
    </lineage>
</organism>
<dbReference type="EMBL" id="LANT01000009">
    <property type="protein sequence ID" value="KJV62838.1"/>
    <property type="molecule type" value="Genomic_DNA"/>
</dbReference>
<comment type="caution">
    <text evidence="2">The sequence shown here is derived from an EMBL/GenBank/DDBJ whole genome shotgun (WGS) entry which is preliminary data.</text>
</comment>
<dbReference type="Gene3D" id="3.40.720.10">
    <property type="entry name" value="Alkaline Phosphatase, subunit A"/>
    <property type="match status" value="1"/>
</dbReference>
<dbReference type="InterPro" id="IPR017850">
    <property type="entry name" value="Alkaline_phosphatase_core_sf"/>
</dbReference>
<dbReference type="GO" id="GO:0046872">
    <property type="term" value="F:metal ion binding"/>
    <property type="evidence" value="ECO:0007669"/>
    <property type="project" value="InterPro"/>
</dbReference>